<dbReference type="STRING" id="93060.P9215_12781"/>
<name>A8G5L2_PROM2</name>
<gene>
    <name evidence="2" type="ordered locus">P9215_12781</name>
</gene>
<dbReference type="OrthoDB" id="541219at2"/>
<keyword evidence="1" id="KW-1133">Transmembrane helix</keyword>
<dbReference type="HOGENOM" id="CLU_2247646_0_0_3"/>
<dbReference type="EMBL" id="CP000825">
    <property type="protein sequence ID" value="ABV50893.1"/>
    <property type="molecule type" value="Genomic_DNA"/>
</dbReference>
<protein>
    <submittedName>
        <fullName evidence="2">Uncharacterized protein</fullName>
    </submittedName>
</protein>
<dbReference type="AlphaFoldDB" id="A8G5L2"/>
<reference evidence="2 3" key="1">
    <citation type="journal article" date="2007" name="PLoS Genet.">
        <title>Patterns and implications of gene gain and loss in the evolution of Prochlorococcus.</title>
        <authorList>
            <person name="Kettler G.C."/>
            <person name="Martiny A.C."/>
            <person name="Huang K."/>
            <person name="Zucker J."/>
            <person name="Coleman M.L."/>
            <person name="Rodrigue S."/>
            <person name="Chen F."/>
            <person name="Lapidus A."/>
            <person name="Ferriera S."/>
            <person name="Johnson J."/>
            <person name="Steglich C."/>
            <person name="Church G.M."/>
            <person name="Richardson P."/>
            <person name="Chisholm S.W."/>
        </authorList>
    </citation>
    <scope>NUCLEOTIDE SEQUENCE [LARGE SCALE GENOMIC DNA]</scope>
    <source>
        <strain evidence="2 3">MIT 9215</strain>
    </source>
</reference>
<evidence type="ECO:0000256" key="1">
    <source>
        <dbReference type="SAM" id="Phobius"/>
    </source>
</evidence>
<evidence type="ECO:0000313" key="2">
    <source>
        <dbReference type="EMBL" id="ABV50893.1"/>
    </source>
</evidence>
<accession>A8G5L2</accession>
<dbReference type="RefSeq" id="WP_012007962.1">
    <property type="nucleotide sequence ID" value="NC_009840.1"/>
</dbReference>
<keyword evidence="1" id="KW-0812">Transmembrane</keyword>
<organism evidence="2 3">
    <name type="scientific">Prochlorococcus marinus (strain MIT 9215)</name>
    <dbReference type="NCBI Taxonomy" id="93060"/>
    <lineage>
        <taxon>Bacteria</taxon>
        <taxon>Bacillati</taxon>
        <taxon>Cyanobacteriota</taxon>
        <taxon>Cyanophyceae</taxon>
        <taxon>Synechococcales</taxon>
        <taxon>Prochlorococcaceae</taxon>
        <taxon>Prochlorococcus</taxon>
    </lineage>
</organism>
<keyword evidence="1" id="KW-0472">Membrane</keyword>
<dbReference type="KEGG" id="pmh:P9215_12781"/>
<evidence type="ECO:0000313" key="3">
    <source>
        <dbReference type="Proteomes" id="UP000002014"/>
    </source>
</evidence>
<proteinExistence type="predicted"/>
<feature type="transmembrane region" description="Helical" evidence="1">
    <location>
        <begin position="12"/>
        <end position="29"/>
    </location>
</feature>
<dbReference type="Proteomes" id="UP000002014">
    <property type="component" value="Chromosome"/>
</dbReference>
<sequence length="104" mass="11973">MRNNFRPNIRLATNVLLVIGTFSVAFNLAPMAKESRLKYLCNEFEYLLLRSGGIKDQSIKNWYDKNYKKKGKQIVSFYGMKPVNKDGMGAILICSQTNNNFKNK</sequence>